<reference evidence="1 2" key="1">
    <citation type="submission" date="2014-12" db="EMBL/GenBank/DDBJ databases">
        <authorList>
            <person name="Kuzmanovic N."/>
            <person name="Pulawska J."/>
            <person name="Obradovic A."/>
        </authorList>
    </citation>
    <scope>NUCLEOTIDE SEQUENCE [LARGE SCALE GENOMIC DNA]</scope>
    <source>
        <strain evidence="1 2">KFB 330</strain>
    </source>
</reference>
<dbReference type="Proteomes" id="UP000032564">
    <property type="component" value="Unassembled WGS sequence"/>
</dbReference>
<protein>
    <submittedName>
        <fullName evidence="1">Uncharacterized protein</fullName>
    </submittedName>
</protein>
<comment type="caution">
    <text evidence="1">The sequence shown here is derived from an EMBL/GenBank/DDBJ whole genome shotgun (WGS) entry which is preliminary data.</text>
</comment>
<organism evidence="1 2">
    <name type="scientific">Agrobacterium arsenijevicii</name>
    <dbReference type="NCBI Taxonomy" id="1585697"/>
    <lineage>
        <taxon>Bacteria</taxon>
        <taxon>Pseudomonadati</taxon>
        <taxon>Pseudomonadota</taxon>
        <taxon>Alphaproteobacteria</taxon>
        <taxon>Hyphomicrobiales</taxon>
        <taxon>Rhizobiaceae</taxon>
        <taxon>Rhizobium/Agrobacterium group</taxon>
        <taxon>Agrobacterium</taxon>
    </lineage>
</organism>
<evidence type="ECO:0000313" key="2">
    <source>
        <dbReference type="Proteomes" id="UP000032564"/>
    </source>
</evidence>
<evidence type="ECO:0000313" key="1">
    <source>
        <dbReference type="EMBL" id="KJF71437.1"/>
    </source>
</evidence>
<dbReference type="EMBL" id="JWIT01000017">
    <property type="protein sequence ID" value="KJF71437.1"/>
    <property type="molecule type" value="Genomic_DNA"/>
</dbReference>
<accession>A0ABR5D3J8</accession>
<gene>
    <name evidence="1" type="ORF">RP75_21175</name>
</gene>
<proteinExistence type="predicted"/>
<dbReference type="RefSeq" id="WP_045022245.1">
    <property type="nucleotide sequence ID" value="NZ_CP166106.1"/>
</dbReference>
<sequence>MTDVLIEIKSTNTADGVHHFCMLEGANTEEGWGIDGIDTILEMYLVEGQGRFIYAHPEIAKHFFRKMEDVMGGAYTMYVDLVVDGDIVNIRIARPGRETLTFPNRFILFESSGWWQ</sequence>
<keyword evidence="2" id="KW-1185">Reference proteome</keyword>
<name>A0ABR5D3J8_9HYPH</name>